<dbReference type="PANTHER" id="PTHR11941:SF54">
    <property type="entry name" value="ENOYL-COA HYDRATASE, MITOCHONDRIAL"/>
    <property type="match status" value="1"/>
</dbReference>
<keyword evidence="3" id="KW-1185">Reference proteome</keyword>
<proteinExistence type="inferred from homology"/>
<evidence type="ECO:0000313" key="2">
    <source>
        <dbReference type="EMBL" id="UZP73921.1"/>
    </source>
</evidence>
<protein>
    <submittedName>
        <fullName evidence="2">Crotonase/enoyl-CoA hydratase family protein</fullName>
    </submittedName>
</protein>
<organism evidence="2 3">
    <name type="scientific">Candidatus Paraluminiphilus aquimaris</name>
    <dbReference type="NCBI Taxonomy" id="2518994"/>
    <lineage>
        <taxon>Bacteria</taxon>
        <taxon>Pseudomonadati</taxon>
        <taxon>Pseudomonadota</taxon>
        <taxon>Gammaproteobacteria</taxon>
        <taxon>Cellvibrionales</taxon>
        <taxon>Halieaceae</taxon>
        <taxon>Candidatus Paraluminiphilus</taxon>
    </lineage>
</organism>
<dbReference type="SUPFAM" id="SSF52096">
    <property type="entry name" value="ClpP/crotonase"/>
    <property type="match status" value="1"/>
</dbReference>
<dbReference type="NCBIfam" id="NF004858">
    <property type="entry name" value="PRK06213.1"/>
    <property type="match status" value="1"/>
</dbReference>
<name>A0ABY6Q6P9_9GAMM</name>
<evidence type="ECO:0000313" key="3">
    <source>
        <dbReference type="Proteomes" id="UP001317963"/>
    </source>
</evidence>
<dbReference type="RefSeq" id="WP_279242723.1">
    <property type="nucleotide sequence ID" value="NZ_CP036501.1"/>
</dbReference>
<dbReference type="InterPro" id="IPR001753">
    <property type="entry name" value="Enoyl-CoA_hydra/iso"/>
</dbReference>
<comment type="similarity">
    <text evidence="1">Belongs to the enoyl-CoA hydratase/isomerase family.</text>
</comment>
<reference evidence="2 3" key="1">
    <citation type="submission" date="2019-02" db="EMBL/GenBank/DDBJ databases">
        <title>Halieaceae_genomes.</title>
        <authorList>
            <person name="Li S.-H."/>
        </authorList>
    </citation>
    <scope>NUCLEOTIDE SEQUENCE [LARGE SCALE GENOMIC DNA]</scope>
    <source>
        <strain evidence="2 3">JH123</strain>
    </source>
</reference>
<sequence length="221" mass="23565">MSLTLDFQDNVAVLTHDDGKRNAFSPDCIRDFNSALDEVEAKSAALVWVGREGCFSAGFDLKVMSGGGADAAAAMVKAGGELALRVFTFPHPVVCAVTGHCLALGSVMLVCADKRIGIEGDFKYGLNETAIDMDLPAFGYEPAVYRLAEAHRFESIVAAQIHSPESAMAAGFLDEVVAPDDLMDRAMAHASRLGSLPQRAFASNKLLSRSIPIERIRAAMS</sequence>
<dbReference type="CDD" id="cd06558">
    <property type="entry name" value="crotonase-like"/>
    <property type="match status" value="1"/>
</dbReference>
<dbReference type="EMBL" id="CP036501">
    <property type="protein sequence ID" value="UZP73921.1"/>
    <property type="molecule type" value="Genomic_DNA"/>
</dbReference>
<dbReference type="InterPro" id="IPR029045">
    <property type="entry name" value="ClpP/crotonase-like_dom_sf"/>
</dbReference>
<dbReference type="Pfam" id="PF00378">
    <property type="entry name" value="ECH_1"/>
    <property type="match status" value="1"/>
</dbReference>
<dbReference type="PANTHER" id="PTHR11941">
    <property type="entry name" value="ENOYL-COA HYDRATASE-RELATED"/>
    <property type="match status" value="1"/>
</dbReference>
<gene>
    <name evidence="2" type="ORF">E0F26_03800</name>
</gene>
<accession>A0ABY6Q6P9</accession>
<dbReference type="Gene3D" id="3.90.226.10">
    <property type="entry name" value="2-enoyl-CoA Hydratase, Chain A, domain 1"/>
    <property type="match status" value="1"/>
</dbReference>
<evidence type="ECO:0000256" key="1">
    <source>
        <dbReference type="ARBA" id="ARBA00005254"/>
    </source>
</evidence>
<dbReference type="Proteomes" id="UP001317963">
    <property type="component" value="Chromosome"/>
</dbReference>